<proteinExistence type="predicted"/>
<dbReference type="Proteomes" id="UP001390339">
    <property type="component" value="Unassembled WGS sequence"/>
</dbReference>
<sequence>MPDTDTHGPENSCDDGGTKSSLLHLRHKVYQESYLARTLIDQEPFSVYQGKKRSTKPKRSFLQIVSTEVSINVRLHGQLDVLHSKFHKLTRRLPHYTIYHILSFLGVSEMWLKFFLTFLRPPLRFRPDLGSSKTQLRNRGIPFRFVLSAVFEEVVLFCLDLAVNQATDGGLLYRRPGDQFFWSPSETHVEDAWETIQSFAAVTGVLVEGESTRLGDPKRCSSPYCGSLPPRIIRLDGLYLSPGTGRFEIDENLIYSYVDELQSDLRYTKTSIFSFVECWNKFVRRLFSRFGKPANCLGHHHIDKLLECYEEIQLRLFSKFGDANGLYHIECPSPAGYLRELILLRYGIADVPDAYVFFPTELGGLGLISASTTLLLLRNIILDSPSTLLDKETDYKMVQK</sequence>
<protein>
    <submittedName>
        <fullName evidence="1">Uncharacterized protein</fullName>
    </submittedName>
</protein>
<gene>
    <name evidence="1" type="ORF">PGQ11_001931</name>
</gene>
<accession>A0ABR2JI67</accession>
<reference evidence="1 2" key="1">
    <citation type="journal article" date="2024" name="IMA Fungus">
        <title>Apiospora arundinis, a panoply of carbohydrate-active enzymes and secondary metabolites.</title>
        <authorList>
            <person name="Sorensen T."/>
            <person name="Petersen C."/>
            <person name="Muurmann A.T."/>
            <person name="Christiansen J.V."/>
            <person name="Brundto M.L."/>
            <person name="Overgaard C.K."/>
            <person name="Boysen A.T."/>
            <person name="Wollenberg R.D."/>
            <person name="Larsen T.O."/>
            <person name="Sorensen J.L."/>
            <person name="Nielsen K.L."/>
            <person name="Sondergaard T.E."/>
        </authorList>
    </citation>
    <scope>NUCLEOTIDE SEQUENCE [LARGE SCALE GENOMIC DNA]</scope>
    <source>
        <strain evidence="1 2">AAU 773</strain>
    </source>
</reference>
<organism evidence="1 2">
    <name type="scientific">Apiospora arundinis</name>
    <dbReference type="NCBI Taxonomy" id="335852"/>
    <lineage>
        <taxon>Eukaryota</taxon>
        <taxon>Fungi</taxon>
        <taxon>Dikarya</taxon>
        <taxon>Ascomycota</taxon>
        <taxon>Pezizomycotina</taxon>
        <taxon>Sordariomycetes</taxon>
        <taxon>Xylariomycetidae</taxon>
        <taxon>Amphisphaeriales</taxon>
        <taxon>Apiosporaceae</taxon>
        <taxon>Apiospora</taxon>
    </lineage>
</organism>
<dbReference type="PANTHER" id="PTHR37015:SF2">
    <property type="entry name" value="REVERSE TRANSCRIPTASE DOMAIN-CONTAINING PROTEIN"/>
    <property type="match status" value="1"/>
</dbReference>
<comment type="caution">
    <text evidence="1">The sequence shown here is derived from an EMBL/GenBank/DDBJ whole genome shotgun (WGS) entry which is preliminary data.</text>
</comment>
<keyword evidence="2" id="KW-1185">Reference proteome</keyword>
<name>A0ABR2JI67_9PEZI</name>
<evidence type="ECO:0000313" key="1">
    <source>
        <dbReference type="EMBL" id="KAK8876985.1"/>
    </source>
</evidence>
<evidence type="ECO:0000313" key="2">
    <source>
        <dbReference type="Proteomes" id="UP001390339"/>
    </source>
</evidence>
<dbReference type="PANTHER" id="PTHR37015">
    <property type="entry name" value="REVERSE TRANSCRIPTASE DOMAIN-CONTAINING PROTEIN"/>
    <property type="match status" value="1"/>
</dbReference>
<dbReference type="EMBL" id="JAPCWZ010000002">
    <property type="protein sequence ID" value="KAK8876985.1"/>
    <property type="molecule type" value="Genomic_DNA"/>
</dbReference>